<dbReference type="GO" id="GO:0032506">
    <property type="term" value="P:cytokinetic process"/>
    <property type="evidence" value="ECO:0007669"/>
    <property type="project" value="TreeGrafter"/>
</dbReference>
<name>A0A2S2CPT8_9PROT</name>
<feature type="compositionally biased region" description="Pro residues" evidence="1">
    <location>
        <begin position="171"/>
        <end position="180"/>
    </location>
</feature>
<keyword evidence="4" id="KW-1185">Reference proteome</keyword>
<protein>
    <submittedName>
        <fullName evidence="3">SPOR domain-containing protein</fullName>
    </submittedName>
</protein>
<dbReference type="AlphaFoldDB" id="A0A2S2CPT8"/>
<dbReference type="Gene3D" id="3.30.70.1070">
    <property type="entry name" value="Sporulation related repeat"/>
    <property type="match status" value="1"/>
</dbReference>
<dbReference type="EMBL" id="CP029353">
    <property type="protein sequence ID" value="AWK86390.1"/>
    <property type="molecule type" value="Genomic_DNA"/>
</dbReference>
<dbReference type="KEGG" id="azz:DEW08_09180"/>
<feature type="compositionally biased region" description="Low complexity" evidence="1">
    <location>
        <begin position="200"/>
        <end position="213"/>
    </location>
</feature>
<dbReference type="Proteomes" id="UP000245629">
    <property type="component" value="Chromosome 2"/>
</dbReference>
<dbReference type="GO" id="GO:0030428">
    <property type="term" value="C:cell septum"/>
    <property type="evidence" value="ECO:0007669"/>
    <property type="project" value="TreeGrafter"/>
</dbReference>
<dbReference type="PANTHER" id="PTHR38687:SF1">
    <property type="entry name" value="CELL DIVISION PROTEIN DEDD"/>
    <property type="match status" value="1"/>
</dbReference>
<reference evidence="4" key="1">
    <citation type="submission" date="2018-05" db="EMBL/GenBank/DDBJ databases">
        <title>Azospirillum thermophila sp. nov., a novel isolated from hot spring.</title>
        <authorList>
            <person name="Zhao Z."/>
        </authorList>
    </citation>
    <scope>NUCLEOTIDE SEQUENCE [LARGE SCALE GENOMIC DNA]</scope>
    <source>
        <strain evidence="4">CFH 70021</strain>
    </source>
</reference>
<evidence type="ECO:0000313" key="4">
    <source>
        <dbReference type="Proteomes" id="UP000245629"/>
    </source>
</evidence>
<feature type="region of interest" description="Disordered" evidence="1">
    <location>
        <begin position="92"/>
        <end position="290"/>
    </location>
</feature>
<gene>
    <name evidence="3" type="ORF">DEW08_09180</name>
</gene>
<proteinExistence type="predicted"/>
<sequence>MSAVTFKDEMRAAGAKPDGAGPGAGGPGSGPESEDIAQLLRALNEDLHAEEDEDLEAETVDRQGIGLPLGKIAAALFAAVGVGAVAIMLNTANDPGPVQTASVPVAQQAAQTQAPPAQQPTQMPATTAAPQTMAQTAAQTAAQTPPAAVRQPGSPEPLIARAPAAGAQPPAQAPAPPPAGAAPAAPAPALKVPEPPSLPPLAAQPRAAAPQSAGTHTVPKAPEAPPPAAEPPHAAAQKPDTAELQAMLAPPKEAARAAARPAAPTEPRTAQPAPRATTPTPPAASGPVPAGRYTVQLGTFQQAANADALVTKLKAQGFQAYAVSWTDGAQRSWRAVRVGGYGDQSAAKQAAGEVKAKTGLDSIVVSTTR</sequence>
<dbReference type="OrthoDB" id="7304513at2"/>
<dbReference type="Pfam" id="PF05036">
    <property type="entry name" value="SPOR"/>
    <property type="match status" value="1"/>
</dbReference>
<dbReference type="PROSITE" id="PS51724">
    <property type="entry name" value="SPOR"/>
    <property type="match status" value="1"/>
</dbReference>
<dbReference type="GO" id="GO:0032153">
    <property type="term" value="C:cell division site"/>
    <property type="evidence" value="ECO:0007669"/>
    <property type="project" value="TreeGrafter"/>
</dbReference>
<feature type="compositionally biased region" description="Gly residues" evidence="1">
    <location>
        <begin position="20"/>
        <end position="29"/>
    </location>
</feature>
<dbReference type="InterPro" id="IPR036680">
    <property type="entry name" value="SPOR-like_sf"/>
</dbReference>
<evidence type="ECO:0000313" key="3">
    <source>
        <dbReference type="EMBL" id="AWK86390.1"/>
    </source>
</evidence>
<evidence type="ECO:0000256" key="1">
    <source>
        <dbReference type="SAM" id="MobiDB-lite"/>
    </source>
</evidence>
<feature type="region of interest" description="Disordered" evidence="1">
    <location>
        <begin position="1"/>
        <end position="35"/>
    </location>
</feature>
<organism evidence="3 4">
    <name type="scientific">Azospirillum thermophilum</name>
    <dbReference type="NCBI Taxonomy" id="2202148"/>
    <lineage>
        <taxon>Bacteria</taxon>
        <taxon>Pseudomonadati</taxon>
        <taxon>Pseudomonadota</taxon>
        <taxon>Alphaproteobacteria</taxon>
        <taxon>Rhodospirillales</taxon>
        <taxon>Azospirillaceae</taxon>
        <taxon>Azospirillum</taxon>
    </lineage>
</organism>
<feature type="compositionally biased region" description="Low complexity" evidence="1">
    <location>
        <begin position="249"/>
        <end position="278"/>
    </location>
</feature>
<accession>A0A2S2CPT8</accession>
<feature type="compositionally biased region" description="Basic and acidic residues" evidence="1">
    <location>
        <begin position="1"/>
        <end position="11"/>
    </location>
</feature>
<evidence type="ECO:0000259" key="2">
    <source>
        <dbReference type="PROSITE" id="PS51724"/>
    </source>
</evidence>
<feature type="compositionally biased region" description="Low complexity" evidence="1">
    <location>
        <begin position="97"/>
        <end position="149"/>
    </location>
</feature>
<dbReference type="InterPro" id="IPR052521">
    <property type="entry name" value="Cell_div_SPOR-domain"/>
</dbReference>
<dbReference type="GO" id="GO:0042834">
    <property type="term" value="F:peptidoglycan binding"/>
    <property type="evidence" value="ECO:0007669"/>
    <property type="project" value="InterPro"/>
</dbReference>
<dbReference type="PANTHER" id="PTHR38687">
    <property type="entry name" value="CELL DIVISION PROTEIN DEDD-RELATED"/>
    <property type="match status" value="1"/>
</dbReference>
<dbReference type="InterPro" id="IPR007730">
    <property type="entry name" value="SPOR-like_dom"/>
</dbReference>
<feature type="domain" description="SPOR" evidence="2">
    <location>
        <begin position="287"/>
        <end position="367"/>
    </location>
</feature>
<dbReference type="SUPFAM" id="SSF110997">
    <property type="entry name" value="Sporulation related repeat"/>
    <property type="match status" value="1"/>
</dbReference>